<reference evidence="1 2" key="1">
    <citation type="submission" date="2013-10" db="EMBL/GenBank/DDBJ databases">
        <title>Whole Genome Shotgun Sequence of Photorhabdus temperata J3.</title>
        <authorList>
            <person name="Park G.-S."/>
            <person name="Hong S.-J."/>
            <person name="Shin J.-H."/>
        </authorList>
    </citation>
    <scope>NUCLEOTIDE SEQUENCE [LARGE SCALE GENOMIC DNA]</scope>
    <source>
        <strain evidence="1 2">J3</strain>
    </source>
</reference>
<evidence type="ECO:0000313" key="2">
    <source>
        <dbReference type="Proteomes" id="UP000017133"/>
    </source>
</evidence>
<dbReference type="Proteomes" id="UP000017133">
    <property type="component" value="Unassembled WGS sequence"/>
</dbReference>
<sequence>MLAVYSDGQQYKLQFTVLDRTNPTREERAQGIKEKRFETLNEVHYVNISDEIKLNEYPLPELTLEFINFLNGKKMMITEKPSPEQVTTAREAAGLSLSEAAQHFGMVYNAWQKKENKGTTGTKLSVGEYNYLLLLANQHPDLIAVHRLPASKTPQQEAAQAALDLAQYLAAGAHSKVVLPTVVDAMFAILQQRIQVVKNEWDQDLPLGDINFGAKV</sequence>
<comment type="caution">
    <text evidence="1">The sequence shown here is derived from an EMBL/GenBank/DDBJ whole genome shotgun (WGS) entry which is preliminary data.</text>
</comment>
<accession>U7R4B8</accession>
<organism evidence="1 2">
    <name type="scientific">Photorhabdus temperata J3</name>
    <dbReference type="NCBI Taxonomy" id="1389415"/>
    <lineage>
        <taxon>Bacteria</taxon>
        <taxon>Pseudomonadati</taxon>
        <taxon>Pseudomonadota</taxon>
        <taxon>Gammaproteobacteria</taxon>
        <taxon>Enterobacterales</taxon>
        <taxon>Morganellaceae</taxon>
        <taxon>Photorhabdus</taxon>
    </lineage>
</organism>
<dbReference type="GO" id="GO:0003677">
    <property type="term" value="F:DNA binding"/>
    <property type="evidence" value="ECO:0007669"/>
    <property type="project" value="InterPro"/>
</dbReference>
<dbReference type="AlphaFoldDB" id="U7R4B8"/>
<proteinExistence type="predicted"/>
<name>U7R4B8_PHOTE</name>
<dbReference type="InterPro" id="IPR010982">
    <property type="entry name" value="Lambda_DNA-bd_dom_sf"/>
</dbReference>
<dbReference type="EMBL" id="AXDT01000012">
    <property type="protein sequence ID" value="ERT14909.1"/>
    <property type="molecule type" value="Genomic_DNA"/>
</dbReference>
<protein>
    <submittedName>
        <fullName evidence="1">Uncharacterized protein</fullName>
    </submittedName>
</protein>
<dbReference type="PATRIC" id="fig|1389415.4.peg.230"/>
<gene>
    <name evidence="1" type="ORF">O185_01210</name>
</gene>
<evidence type="ECO:0000313" key="1">
    <source>
        <dbReference type="EMBL" id="ERT14909.1"/>
    </source>
</evidence>
<keyword evidence="2" id="KW-1185">Reference proteome</keyword>
<dbReference type="Gene3D" id="1.10.260.40">
    <property type="entry name" value="lambda repressor-like DNA-binding domains"/>
    <property type="match status" value="1"/>
</dbReference>